<feature type="signal peptide" evidence="1">
    <location>
        <begin position="1"/>
        <end position="23"/>
    </location>
</feature>
<keyword evidence="1" id="KW-0732">Signal</keyword>
<dbReference type="Pfam" id="PF10029">
    <property type="entry name" value="DUF2271"/>
    <property type="match status" value="1"/>
</dbReference>
<dbReference type="RefSeq" id="WP_189376608.1">
    <property type="nucleotide sequence ID" value="NZ_BNAH01000002.1"/>
</dbReference>
<dbReference type="PIRSF" id="PIRSF014995">
    <property type="entry name" value="UCP014995"/>
    <property type="match status" value="1"/>
</dbReference>
<keyword evidence="3" id="KW-1185">Reference proteome</keyword>
<feature type="chain" id="PRO_5045944705" description="DUF2271 domain-containing protein" evidence="1">
    <location>
        <begin position="24"/>
        <end position="175"/>
    </location>
</feature>
<proteinExistence type="predicted"/>
<sequence length="175" mass="19990">MNRLFWLTFSLFSMTLFSNYTFAADKSLLMEIEIPRMNVAEYHKPYVAIWLEDSNRKATQVALWYDLDMKDNEGKKWLKDIRQWWRRVGRSAQQPYDGLTSATKGPGKHKLSIALDSETFAQLPAGDYQLRVEASREVGGKEVVNLPLTWPVTADEFSLAASGNAELGNINIKLK</sequence>
<evidence type="ECO:0000313" key="3">
    <source>
        <dbReference type="Proteomes" id="UP000626370"/>
    </source>
</evidence>
<protein>
    <recommendedName>
        <fullName evidence="4">DUF2271 domain-containing protein</fullName>
    </recommendedName>
</protein>
<name>A0ABQ3IHY4_9GAMM</name>
<organism evidence="2 3">
    <name type="scientific">Thalassotalea profundi</name>
    <dbReference type="NCBI Taxonomy" id="2036687"/>
    <lineage>
        <taxon>Bacteria</taxon>
        <taxon>Pseudomonadati</taxon>
        <taxon>Pseudomonadota</taxon>
        <taxon>Gammaproteobacteria</taxon>
        <taxon>Alteromonadales</taxon>
        <taxon>Colwelliaceae</taxon>
        <taxon>Thalassotalea</taxon>
    </lineage>
</organism>
<dbReference type="Proteomes" id="UP000626370">
    <property type="component" value="Unassembled WGS sequence"/>
</dbReference>
<dbReference type="EMBL" id="BNAH01000002">
    <property type="protein sequence ID" value="GHE80709.1"/>
    <property type="molecule type" value="Genomic_DNA"/>
</dbReference>
<comment type="caution">
    <text evidence="2">The sequence shown here is derived from an EMBL/GenBank/DDBJ whole genome shotgun (WGS) entry which is preliminary data.</text>
</comment>
<dbReference type="InterPro" id="IPR014469">
    <property type="entry name" value="DUF2271"/>
</dbReference>
<gene>
    <name evidence="2" type="ORF">GCM10011501_05850</name>
</gene>
<accession>A0ABQ3IHY4</accession>
<evidence type="ECO:0000256" key="1">
    <source>
        <dbReference type="SAM" id="SignalP"/>
    </source>
</evidence>
<evidence type="ECO:0008006" key="4">
    <source>
        <dbReference type="Google" id="ProtNLM"/>
    </source>
</evidence>
<reference evidence="3" key="1">
    <citation type="journal article" date="2019" name="Int. J. Syst. Evol. Microbiol.">
        <title>The Global Catalogue of Microorganisms (GCM) 10K type strain sequencing project: providing services to taxonomists for standard genome sequencing and annotation.</title>
        <authorList>
            <consortium name="The Broad Institute Genomics Platform"/>
            <consortium name="The Broad Institute Genome Sequencing Center for Infectious Disease"/>
            <person name="Wu L."/>
            <person name="Ma J."/>
        </authorList>
    </citation>
    <scope>NUCLEOTIDE SEQUENCE [LARGE SCALE GENOMIC DNA]</scope>
    <source>
        <strain evidence="3">CGMCC 1.15922</strain>
    </source>
</reference>
<evidence type="ECO:0000313" key="2">
    <source>
        <dbReference type="EMBL" id="GHE80709.1"/>
    </source>
</evidence>